<name>A0A314KSC6_NICAT</name>
<evidence type="ECO:0000313" key="3">
    <source>
        <dbReference type="Proteomes" id="UP000187609"/>
    </source>
</evidence>
<gene>
    <name evidence="2" type="ORF">A4A49_52398</name>
</gene>
<sequence length="196" mass="21831">MVNDDFYCKDKNYNYLEGREKLVTYIWKHQSTHKYASYSAPEPEMERIKHLLVQRYEMESGLTSGNPDLDIVGSIELANLMCTVITLPDFQRCLEDGPNAAEGRPGSGFPTGRGTKDGHLKAHHDLQATPTRPGKATRLGIRGSIVPPASQTRVHHILVKTAKHFDDKFIISDGRVSNILINGFGAFHKANKSVTV</sequence>
<dbReference type="Proteomes" id="UP000187609">
    <property type="component" value="Unassembled WGS sequence"/>
</dbReference>
<dbReference type="Gramene" id="OIT32105">
    <property type="protein sequence ID" value="OIT32105"/>
    <property type="gene ID" value="A4A49_52398"/>
</dbReference>
<protein>
    <submittedName>
        <fullName evidence="2">Mitochondrial protein</fullName>
    </submittedName>
</protein>
<keyword evidence="3" id="KW-1185">Reference proteome</keyword>
<feature type="region of interest" description="Disordered" evidence="1">
    <location>
        <begin position="96"/>
        <end position="119"/>
    </location>
</feature>
<evidence type="ECO:0000256" key="1">
    <source>
        <dbReference type="SAM" id="MobiDB-lite"/>
    </source>
</evidence>
<accession>A0A314KSC6</accession>
<comment type="caution">
    <text evidence="2">The sequence shown here is derived from an EMBL/GenBank/DDBJ whole genome shotgun (WGS) entry which is preliminary data.</text>
</comment>
<proteinExistence type="predicted"/>
<reference evidence="2" key="1">
    <citation type="submission" date="2016-11" db="EMBL/GenBank/DDBJ databases">
        <title>The genome of Nicotiana attenuata.</title>
        <authorList>
            <person name="Xu S."/>
            <person name="Brockmoeller T."/>
            <person name="Gaquerel E."/>
            <person name="Navarro A."/>
            <person name="Kuhl H."/>
            <person name="Gase K."/>
            <person name="Ling Z."/>
            <person name="Zhou W."/>
            <person name="Kreitzer C."/>
            <person name="Stanke M."/>
            <person name="Tang H."/>
            <person name="Lyons E."/>
            <person name="Pandey P."/>
            <person name="Pandey S.P."/>
            <person name="Timmermann B."/>
            <person name="Baldwin I.T."/>
        </authorList>
    </citation>
    <scope>NUCLEOTIDE SEQUENCE [LARGE SCALE GENOMIC DNA]</scope>
    <source>
        <strain evidence="2">UT</strain>
    </source>
</reference>
<evidence type="ECO:0000313" key="2">
    <source>
        <dbReference type="EMBL" id="OIT32105.1"/>
    </source>
</evidence>
<dbReference type="PANTHER" id="PTHR48161">
    <property type="entry name" value="BNACNNG12870D PROTEIN"/>
    <property type="match status" value="1"/>
</dbReference>
<dbReference type="EMBL" id="MJEQ01001129">
    <property type="protein sequence ID" value="OIT32105.1"/>
    <property type="molecule type" value="Genomic_DNA"/>
</dbReference>
<dbReference type="AlphaFoldDB" id="A0A314KSC6"/>
<dbReference type="PANTHER" id="PTHR48161:SF1">
    <property type="entry name" value="(RAPE) HYPOTHETICAL PROTEIN"/>
    <property type="match status" value="1"/>
</dbReference>
<organism evidence="2 3">
    <name type="scientific">Nicotiana attenuata</name>
    <name type="common">Coyote tobacco</name>
    <dbReference type="NCBI Taxonomy" id="49451"/>
    <lineage>
        <taxon>Eukaryota</taxon>
        <taxon>Viridiplantae</taxon>
        <taxon>Streptophyta</taxon>
        <taxon>Embryophyta</taxon>
        <taxon>Tracheophyta</taxon>
        <taxon>Spermatophyta</taxon>
        <taxon>Magnoliopsida</taxon>
        <taxon>eudicotyledons</taxon>
        <taxon>Gunneridae</taxon>
        <taxon>Pentapetalae</taxon>
        <taxon>asterids</taxon>
        <taxon>lamiids</taxon>
        <taxon>Solanales</taxon>
        <taxon>Solanaceae</taxon>
        <taxon>Nicotianoideae</taxon>
        <taxon>Nicotianeae</taxon>
        <taxon>Nicotiana</taxon>
    </lineage>
</organism>